<reference evidence="3" key="1">
    <citation type="journal article" date="2019" name="Int. J. Syst. Evol. Microbiol.">
        <title>The Global Catalogue of Microorganisms (GCM) 10K type strain sequencing project: providing services to taxonomists for standard genome sequencing and annotation.</title>
        <authorList>
            <consortium name="The Broad Institute Genomics Platform"/>
            <consortium name="The Broad Institute Genome Sequencing Center for Infectious Disease"/>
            <person name="Wu L."/>
            <person name="Ma J."/>
        </authorList>
    </citation>
    <scope>NUCLEOTIDE SEQUENCE [LARGE SCALE GENOMIC DNA]</scope>
    <source>
        <strain evidence="3">JCM 3369</strain>
    </source>
</reference>
<gene>
    <name evidence="2" type="ORF">ACFO3F_10835</name>
</gene>
<protein>
    <submittedName>
        <fullName evidence="2">NYN domain-containing protein</fullName>
    </submittedName>
</protein>
<dbReference type="EMBL" id="JBHSGF010000007">
    <property type="protein sequence ID" value="MFC4555741.1"/>
    <property type="molecule type" value="Genomic_DNA"/>
</dbReference>
<keyword evidence="3" id="KW-1185">Reference proteome</keyword>
<evidence type="ECO:0000313" key="3">
    <source>
        <dbReference type="Proteomes" id="UP001595955"/>
    </source>
</evidence>
<dbReference type="Gene3D" id="3.40.50.1010">
    <property type="entry name" value="5'-nuclease"/>
    <property type="match status" value="1"/>
</dbReference>
<accession>A0ABV9DBJ6</accession>
<evidence type="ECO:0000259" key="1">
    <source>
        <dbReference type="Pfam" id="PF01936"/>
    </source>
</evidence>
<proteinExistence type="predicted"/>
<dbReference type="Proteomes" id="UP001595955">
    <property type="component" value="Unassembled WGS sequence"/>
</dbReference>
<feature type="domain" description="NYN" evidence="1">
    <location>
        <begin position="103"/>
        <end position="151"/>
    </location>
</feature>
<name>A0ABV9DBJ6_9MICO</name>
<comment type="caution">
    <text evidence="2">The sequence shown here is derived from an EMBL/GenBank/DDBJ whole genome shotgun (WGS) entry which is preliminary data.</text>
</comment>
<organism evidence="2 3">
    <name type="scientific">Georgenia faecalis</name>
    <dbReference type="NCBI Taxonomy" id="2483799"/>
    <lineage>
        <taxon>Bacteria</taxon>
        <taxon>Bacillati</taxon>
        <taxon>Actinomycetota</taxon>
        <taxon>Actinomycetes</taxon>
        <taxon>Micrococcales</taxon>
        <taxon>Bogoriellaceae</taxon>
        <taxon>Georgenia</taxon>
    </lineage>
</organism>
<dbReference type="RefSeq" id="WP_122824348.1">
    <property type="nucleotide sequence ID" value="NZ_CP033325.1"/>
</dbReference>
<dbReference type="Pfam" id="PF01936">
    <property type="entry name" value="NYN"/>
    <property type="match status" value="1"/>
</dbReference>
<sequence length="165" mass="17227">MVTQEAAVLSLRKRALRGRRLVVVDIENCVGGAVLTAGPATWVREVVARAVGRMTDQVVIGVSHVGLISTACAWPGARVLVRSGRDGADLVLLDVLQNEGIASRFDEVFLFSGDGIFADTVAALAEAGVRVTVVGHPGQVALQLRLAAAQTRYIGAEQTRIGGAA</sequence>
<dbReference type="InterPro" id="IPR021139">
    <property type="entry name" value="NYN"/>
</dbReference>
<evidence type="ECO:0000313" key="2">
    <source>
        <dbReference type="EMBL" id="MFC4555741.1"/>
    </source>
</evidence>